<keyword evidence="3" id="KW-1185">Reference proteome</keyword>
<dbReference type="PANTHER" id="PTHR45089">
    <property type="entry name" value="DNAJ HEAT SHOCK AMINO-TERMINAL DOMAIN PROTEIN-RELATED"/>
    <property type="match status" value="1"/>
</dbReference>
<dbReference type="Proteomes" id="UP000594638">
    <property type="component" value="Unassembled WGS sequence"/>
</dbReference>
<sequence length="140" mass="16132">MASFSIQDASVAFGLQLQWVDYMEPHVARKTSNEVKHQYELVEVLDNYSEDHRVEVSSLVNLDGFKTVHQRNTRNDAVRYIPRKEMLRFSHQVPSCLLKAEGTNLTEGCWDLNLTITPEELLLVELEVHNYLNPGLTENC</sequence>
<gene>
    <name evidence="2" type="ORF">OLEA9_A031309</name>
</gene>
<evidence type="ECO:0000313" key="3">
    <source>
        <dbReference type="Proteomes" id="UP000594638"/>
    </source>
</evidence>
<dbReference type="Pfam" id="PF11926">
    <property type="entry name" value="DUF3444"/>
    <property type="match status" value="1"/>
</dbReference>
<accession>A0A8S0PRP8</accession>
<evidence type="ECO:0000313" key="2">
    <source>
        <dbReference type="EMBL" id="CAA2955408.1"/>
    </source>
</evidence>
<protein>
    <recommendedName>
        <fullName evidence="1">DUF3444 domain-containing protein</fullName>
    </recommendedName>
</protein>
<dbReference type="OrthoDB" id="1744287at2759"/>
<dbReference type="InterPro" id="IPR024593">
    <property type="entry name" value="DUF3444"/>
</dbReference>
<dbReference type="EMBL" id="CACTIH010000149">
    <property type="protein sequence ID" value="CAA2955408.1"/>
    <property type="molecule type" value="Genomic_DNA"/>
</dbReference>
<feature type="domain" description="DUF3444" evidence="1">
    <location>
        <begin position="28"/>
        <end position="100"/>
    </location>
</feature>
<comment type="caution">
    <text evidence="2">The sequence shown here is derived from an EMBL/GenBank/DDBJ whole genome shotgun (WGS) entry which is preliminary data.</text>
</comment>
<dbReference type="Gramene" id="OE9A031309T1">
    <property type="protein sequence ID" value="OE9A031309C1"/>
    <property type="gene ID" value="OE9A031309"/>
</dbReference>
<dbReference type="AlphaFoldDB" id="A0A8S0PRP8"/>
<dbReference type="PANTHER" id="PTHR45089:SF50">
    <property type="entry name" value="DNAJ HEAT SHOCK AMINO-TERMINAL DOMAIN PROTEIN-RELATED"/>
    <property type="match status" value="1"/>
</dbReference>
<proteinExistence type="predicted"/>
<evidence type="ECO:0000259" key="1">
    <source>
        <dbReference type="Pfam" id="PF11926"/>
    </source>
</evidence>
<organism evidence="2 3">
    <name type="scientific">Olea europaea subsp. europaea</name>
    <dbReference type="NCBI Taxonomy" id="158383"/>
    <lineage>
        <taxon>Eukaryota</taxon>
        <taxon>Viridiplantae</taxon>
        <taxon>Streptophyta</taxon>
        <taxon>Embryophyta</taxon>
        <taxon>Tracheophyta</taxon>
        <taxon>Spermatophyta</taxon>
        <taxon>Magnoliopsida</taxon>
        <taxon>eudicotyledons</taxon>
        <taxon>Gunneridae</taxon>
        <taxon>Pentapetalae</taxon>
        <taxon>asterids</taxon>
        <taxon>lamiids</taxon>
        <taxon>Lamiales</taxon>
        <taxon>Oleaceae</taxon>
        <taxon>Oleeae</taxon>
        <taxon>Olea</taxon>
    </lineage>
</organism>
<name>A0A8S0PRP8_OLEEU</name>
<reference evidence="2 3" key="1">
    <citation type="submission" date="2019-12" db="EMBL/GenBank/DDBJ databases">
        <authorList>
            <person name="Alioto T."/>
            <person name="Alioto T."/>
            <person name="Gomez Garrido J."/>
        </authorList>
    </citation>
    <scope>NUCLEOTIDE SEQUENCE [LARGE SCALE GENOMIC DNA]</scope>
</reference>